<dbReference type="GO" id="GO:0000724">
    <property type="term" value="P:double-strand break repair via homologous recombination"/>
    <property type="evidence" value="ECO:0007669"/>
    <property type="project" value="InterPro"/>
</dbReference>
<comment type="similarity">
    <text evidence="2">Belongs to the SFR1/MEI5 family.</text>
</comment>
<dbReference type="Proteomes" id="UP000261540">
    <property type="component" value="Unplaced"/>
</dbReference>
<accession>A0A3B3RBM4</accession>
<dbReference type="AlphaFoldDB" id="A0A3B3RBM4"/>
<name>A0A3B3RBM4_9TELE</name>
<evidence type="ECO:0000256" key="5">
    <source>
        <dbReference type="ARBA" id="ARBA00023015"/>
    </source>
</evidence>
<evidence type="ECO:0000256" key="2">
    <source>
        <dbReference type="ARBA" id="ARBA00008729"/>
    </source>
</evidence>
<dbReference type="OrthoDB" id="10051617at2759"/>
<feature type="compositionally biased region" description="Basic and acidic residues" evidence="11">
    <location>
        <begin position="58"/>
        <end position="77"/>
    </location>
</feature>
<keyword evidence="8" id="KW-0234">DNA repair</keyword>
<organism evidence="12 13">
    <name type="scientific">Paramormyrops kingsleyae</name>
    <dbReference type="NCBI Taxonomy" id="1676925"/>
    <lineage>
        <taxon>Eukaryota</taxon>
        <taxon>Metazoa</taxon>
        <taxon>Chordata</taxon>
        <taxon>Craniata</taxon>
        <taxon>Vertebrata</taxon>
        <taxon>Euteleostomi</taxon>
        <taxon>Actinopterygii</taxon>
        <taxon>Neopterygii</taxon>
        <taxon>Teleostei</taxon>
        <taxon>Osteoglossocephala</taxon>
        <taxon>Osteoglossomorpha</taxon>
        <taxon>Osteoglossiformes</taxon>
        <taxon>Mormyridae</taxon>
        <taxon>Paramormyrops</taxon>
    </lineage>
</organism>
<dbReference type="Ensembl" id="ENSPKIT00000039499.1">
    <property type="protein sequence ID" value="ENSPKIP00000015041.1"/>
    <property type="gene ID" value="ENSPKIG00000001887.1"/>
</dbReference>
<dbReference type="KEGG" id="pki:111859669"/>
<keyword evidence="7" id="KW-0804">Transcription</keyword>
<keyword evidence="6" id="KW-0175">Coiled coil</keyword>
<evidence type="ECO:0000256" key="1">
    <source>
        <dbReference type="ARBA" id="ARBA00004123"/>
    </source>
</evidence>
<keyword evidence="13" id="KW-1185">Reference proteome</keyword>
<reference evidence="12" key="2">
    <citation type="submission" date="2025-09" db="UniProtKB">
        <authorList>
            <consortium name="Ensembl"/>
        </authorList>
    </citation>
    <scope>IDENTIFICATION</scope>
</reference>
<feature type="region of interest" description="Disordered" evidence="11">
    <location>
        <begin position="1"/>
        <end position="123"/>
    </location>
</feature>
<proteinExistence type="inferred from homology"/>
<keyword evidence="5" id="KW-0805">Transcription regulation</keyword>
<sequence length="218" mass="24566">METPNALKSKPVNCTPKSSVNAGASGYKTPKPMSASLRDRLKKSRRSFNASLSVAKRLKVDPEEDNRTDSAGVKETENADMSNNELCERDHQTDITGNQTGKPATREGAPVSEVPGDGREPEQSDLLQLRDTLRREVREKTETLRRLKMAKMYRRKNDLTQVTGLIHKWRHCCQAVLYELQAALPVNGQKASLSQLLDHLGLEDHVLHFDRSEDDFRD</sequence>
<evidence type="ECO:0000313" key="13">
    <source>
        <dbReference type="Proteomes" id="UP000261540"/>
    </source>
</evidence>
<protein>
    <recommendedName>
        <fullName evidence="3">Swi5-dependent recombination DNA repair protein 1 homolog</fullName>
    </recommendedName>
    <alternativeName>
        <fullName evidence="10">Meiosis protein 5 homolog</fullName>
    </alternativeName>
</protein>
<evidence type="ECO:0000256" key="6">
    <source>
        <dbReference type="ARBA" id="ARBA00023054"/>
    </source>
</evidence>
<evidence type="ECO:0000256" key="11">
    <source>
        <dbReference type="SAM" id="MobiDB-lite"/>
    </source>
</evidence>
<evidence type="ECO:0000256" key="3">
    <source>
        <dbReference type="ARBA" id="ARBA00014688"/>
    </source>
</evidence>
<evidence type="ECO:0000256" key="10">
    <source>
        <dbReference type="ARBA" id="ARBA00033234"/>
    </source>
</evidence>
<comment type="subcellular location">
    <subcellularLocation>
        <location evidence="1">Nucleus</location>
    </subcellularLocation>
</comment>
<dbReference type="GO" id="GO:0003713">
    <property type="term" value="F:transcription coactivator activity"/>
    <property type="evidence" value="ECO:0007669"/>
    <property type="project" value="InterPro"/>
</dbReference>
<dbReference type="Pfam" id="PF10376">
    <property type="entry name" value="Mei5"/>
    <property type="match status" value="1"/>
</dbReference>
<dbReference type="Gene3D" id="6.10.140.1020">
    <property type="match status" value="1"/>
</dbReference>
<evidence type="ECO:0000256" key="9">
    <source>
        <dbReference type="ARBA" id="ARBA00023242"/>
    </source>
</evidence>
<keyword evidence="9" id="KW-0539">Nucleus</keyword>
<evidence type="ECO:0000313" key="12">
    <source>
        <dbReference type="Ensembl" id="ENSPKIP00000015041.1"/>
    </source>
</evidence>
<reference evidence="12" key="1">
    <citation type="submission" date="2025-08" db="UniProtKB">
        <authorList>
            <consortium name="Ensembl"/>
        </authorList>
    </citation>
    <scope>IDENTIFICATION</scope>
</reference>
<dbReference type="GO" id="GO:0032798">
    <property type="term" value="C:Swi5-Sfr1 complex"/>
    <property type="evidence" value="ECO:0007669"/>
    <property type="project" value="InterPro"/>
</dbReference>
<evidence type="ECO:0000256" key="8">
    <source>
        <dbReference type="ARBA" id="ARBA00023204"/>
    </source>
</evidence>
<dbReference type="CTD" id="119392"/>
<dbReference type="InterPro" id="IPR018468">
    <property type="entry name" value="SFR1/Mei5"/>
</dbReference>
<evidence type="ECO:0000256" key="7">
    <source>
        <dbReference type="ARBA" id="ARBA00023163"/>
    </source>
</evidence>
<keyword evidence="4" id="KW-0227">DNA damage</keyword>
<evidence type="ECO:0000256" key="4">
    <source>
        <dbReference type="ARBA" id="ARBA00022763"/>
    </source>
</evidence>
<dbReference type="GeneTree" id="ENSGT00390000018550"/>
<dbReference type="PANTHER" id="PTHR28643">
    <property type="entry name" value="SWI5-DEPENDENT RECOMBINATION DNA REPAIR PROTEIN 1 HOMOLOG"/>
    <property type="match status" value="1"/>
</dbReference>
<dbReference type="InterPro" id="IPR042429">
    <property type="entry name" value="SFR1"/>
</dbReference>
<dbReference type="PANTHER" id="PTHR28643:SF1">
    <property type="entry name" value="SWI5-DEPENDENT RECOMBINATION DNA REPAIR PROTEIN 1 HOMOLOG"/>
    <property type="match status" value="1"/>
</dbReference>